<proteinExistence type="predicted"/>
<dbReference type="InterPro" id="IPR004216">
    <property type="entry name" value="Fuc/Ara_isomerase_C"/>
</dbReference>
<gene>
    <name evidence="3" type="ORF">ELLFYP34_01187</name>
</gene>
<dbReference type="SUPFAM" id="SSF50443">
    <property type="entry name" value="FucI/AraA C-terminal domain-like"/>
    <property type="match status" value="1"/>
</dbReference>
<organism evidence="3">
    <name type="scientific">Eubacterium limosum</name>
    <dbReference type="NCBI Taxonomy" id="1736"/>
    <lineage>
        <taxon>Bacteria</taxon>
        <taxon>Bacillati</taxon>
        <taxon>Bacillota</taxon>
        <taxon>Clostridia</taxon>
        <taxon>Eubacteriales</taxon>
        <taxon>Eubacteriaceae</taxon>
        <taxon>Eubacterium</taxon>
    </lineage>
</organism>
<dbReference type="PANTHER" id="PTHR36120:SF1">
    <property type="entry name" value="L-FUCOSE ISOMERASE C-TERMINAL DOMAIN-CONTAINING PROTEIN"/>
    <property type="match status" value="1"/>
</dbReference>
<evidence type="ECO:0000256" key="2">
    <source>
        <dbReference type="ARBA" id="ARBA00023277"/>
    </source>
</evidence>
<dbReference type="AlphaFoldDB" id="A0A6N3HDQ7"/>
<reference evidence="3" key="1">
    <citation type="submission" date="2019-11" db="EMBL/GenBank/DDBJ databases">
        <authorList>
            <person name="Feng L."/>
        </authorList>
    </citation>
    <scope>NUCLEOTIDE SEQUENCE</scope>
    <source>
        <strain evidence="3">ElimosumLFYP34</strain>
    </source>
</reference>
<dbReference type="GO" id="GO:0016861">
    <property type="term" value="F:intramolecular oxidoreductase activity, interconverting aldoses and ketoses"/>
    <property type="evidence" value="ECO:0007669"/>
    <property type="project" value="InterPro"/>
</dbReference>
<dbReference type="InterPro" id="IPR009015">
    <property type="entry name" value="Fucose_isomerase_N/cen_sf"/>
</dbReference>
<sequence length="447" mass="50184">MLNVCFMSIGFPNFRYDIAQKILGKSLEWMRQNESINLIECCKVLIQEEDIKQEFIEMKKANPDVFILQLGTYSYGSALMMYLQEIKDVHLVLWSLREPMIPDYPGLPLNSLCALNMYTSFLYRMEITDFSVVYGGLEEKKIHKKLSSILKACAIKKKLHQAKFCVVGGRVPGFYLSNVDELKFRQKIGPEIINLSIASLIQRAESIEVSRVQEDIKKTKTLVGCISASEESMEKTSRVYLALKDYAKENQITAYALKCWPDFQEVYNLAICGVVSKLNNEGLLASCEGDVTGLATMLIQQELTDMPVFLTDLVNISEEGTVKLWHCGAAAPALARDKNKVCMGEHPTMKQGLGVGVNMDLMPGKLTVCKLSEGDPYRLLICEGECIEPDRQLTGNQGDIKLIGSTDKLLETIVEKGIEHHYCIAYNCDTDSLKIFGKICGFEILEV</sequence>
<keyword evidence="1 3" id="KW-0413">Isomerase</keyword>
<dbReference type="SUPFAM" id="SSF53743">
    <property type="entry name" value="FucI/AraA N-terminal and middle domains"/>
    <property type="match status" value="1"/>
</dbReference>
<name>A0A6N3HDQ7_EUBLI</name>
<dbReference type="GO" id="GO:0005996">
    <property type="term" value="P:monosaccharide metabolic process"/>
    <property type="evidence" value="ECO:0007669"/>
    <property type="project" value="InterPro"/>
</dbReference>
<dbReference type="GO" id="GO:0005737">
    <property type="term" value="C:cytoplasm"/>
    <property type="evidence" value="ECO:0007669"/>
    <property type="project" value="InterPro"/>
</dbReference>
<dbReference type="PANTHER" id="PTHR36120">
    <property type="entry name" value="FUCOSE ISOMERASE"/>
    <property type="match status" value="1"/>
</dbReference>
<protein>
    <submittedName>
        <fullName evidence="3">L-arabinose isomerase</fullName>
    </submittedName>
</protein>
<evidence type="ECO:0000256" key="1">
    <source>
        <dbReference type="ARBA" id="ARBA00023235"/>
    </source>
</evidence>
<keyword evidence="2" id="KW-0119">Carbohydrate metabolism</keyword>
<dbReference type="EMBL" id="CACRTR010000023">
    <property type="protein sequence ID" value="VYU75004.1"/>
    <property type="molecule type" value="Genomic_DNA"/>
</dbReference>
<accession>A0A6N3HDQ7</accession>
<evidence type="ECO:0000313" key="3">
    <source>
        <dbReference type="EMBL" id="VYU75004.1"/>
    </source>
</evidence>